<gene>
    <name evidence="2" type="ORF">GCM10016234_29810</name>
</gene>
<dbReference type="Proteomes" id="UP000630142">
    <property type="component" value="Unassembled WGS sequence"/>
</dbReference>
<dbReference type="InterPro" id="IPR038255">
    <property type="entry name" value="PBS_linker_sf"/>
</dbReference>
<organism evidence="2 3">
    <name type="scientific">Tianweitania populi</name>
    <dbReference type="NCBI Taxonomy" id="1607949"/>
    <lineage>
        <taxon>Bacteria</taxon>
        <taxon>Pseudomonadati</taxon>
        <taxon>Pseudomonadota</taxon>
        <taxon>Alphaproteobacteria</taxon>
        <taxon>Hyphomicrobiales</taxon>
        <taxon>Phyllobacteriaceae</taxon>
        <taxon>Tianweitania</taxon>
    </lineage>
</organism>
<dbReference type="InterPro" id="IPR025282">
    <property type="entry name" value="DUF4214"/>
</dbReference>
<name>A0A8J3GMR5_9HYPH</name>
<evidence type="ECO:0000259" key="1">
    <source>
        <dbReference type="Pfam" id="PF13946"/>
    </source>
</evidence>
<protein>
    <recommendedName>
        <fullName evidence="1">DUF4214 domain-containing protein</fullName>
    </recommendedName>
</protein>
<reference evidence="2" key="1">
    <citation type="journal article" date="2014" name="Int. J. Syst. Evol. Microbiol.">
        <title>Complete genome sequence of Corynebacterium casei LMG S-19264T (=DSM 44701T), isolated from a smear-ripened cheese.</title>
        <authorList>
            <consortium name="US DOE Joint Genome Institute (JGI-PGF)"/>
            <person name="Walter F."/>
            <person name="Albersmeier A."/>
            <person name="Kalinowski J."/>
            <person name="Ruckert C."/>
        </authorList>
    </citation>
    <scope>NUCLEOTIDE SEQUENCE</scope>
    <source>
        <strain evidence="2">KCTC 42249</strain>
    </source>
</reference>
<sequence length="372" mass="37951">MGVLGNTLGGLGSALDGLLGGGQGGNGSGGGSSGGLGSGGLGGLLTPITGGSGSGSGGASAGASVNTTGLLDGLVNVNLLDQQALLRLGILPDSNGSHLISLSVLDSDGDGLVDVGLLNDGINATLLDRDGDGLIDVNLLDTINLGLDISRDLDNNGVPDNSTDDGDFDVVLMGTEGADRFVINLSQSHYVEGMGSTDRASYAASASGFNYAVQANGVFISNGDKVDYFQNVERIDFSDGTLHLDTGIGETAGYAYRIYQAAFDRAPDAAGLDYWIDVLDSGAKGMTEVAADFLASREFQQTYGALTTQDFIEELYENILQRAGEDAGIDYWTDQLDAGAQSRAQVLAGFSDSAENVALVGATIDNGFFLAA</sequence>
<feature type="domain" description="DUF4214" evidence="1">
    <location>
        <begin position="290"/>
        <end position="359"/>
    </location>
</feature>
<dbReference type="Pfam" id="PF13946">
    <property type="entry name" value="DUF4214"/>
    <property type="match status" value="1"/>
</dbReference>
<proteinExistence type="predicted"/>
<dbReference type="Gene3D" id="1.10.3130.20">
    <property type="entry name" value="Phycobilisome linker domain"/>
    <property type="match status" value="1"/>
</dbReference>
<dbReference type="AlphaFoldDB" id="A0A8J3GMR5"/>
<dbReference type="RefSeq" id="WP_189505196.1">
    <property type="nucleotide sequence ID" value="NZ_BMZQ01000002.1"/>
</dbReference>
<keyword evidence="3" id="KW-1185">Reference proteome</keyword>
<evidence type="ECO:0000313" key="3">
    <source>
        <dbReference type="Proteomes" id="UP000630142"/>
    </source>
</evidence>
<comment type="caution">
    <text evidence="2">The sequence shown here is derived from an EMBL/GenBank/DDBJ whole genome shotgun (WGS) entry which is preliminary data.</text>
</comment>
<reference evidence="2" key="2">
    <citation type="submission" date="2020-09" db="EMBL/GenBank/DDBJ databases">
        <authorList>
            <person name="Sun Q."/>
            <person name="Kim S."/>
        </authorList>
    </citation>
    <scope>NUCLEOTIDE SEQUENCE</scope>
    <source>
        <strain evidence="2">KCTC 42249</strain>
    </source>
</reference>
<accession>A0A8J3GMR5</accession>
<dbReference type="EMBL" id="BMZQ01000002">
    <property type="protein sequence ID" value="GHD18835.1"/>
    <property type="molecule type" value="Genomic_DNA"/>
</dbReference>
<evidence type="ECO:0000313" key="2">
    <source>
        <dbReference type="EMBL" id="GHD18835.1"/>
    </source>
</evidence>